<dbReference type="Proteomes" id="UP000664859">
    <property type="component" value="Unassembled WGS sequence"/>
</dbReference>
<dbReference type="PANTHER" id="PTHR11070:SF2">
    <property type="entry name" value="ATP-DEPENDENT DNA HELICASE SRS2"/>
    <property type="match status" value="1"/>
</dbReference>
<comment type="caution">
    <text evidence="3">The sequence shown here is derived from an EMBL/GenBank/DDBJ whole genome shotgun (WGS) entry which is preliminary data.</text>
</comment>
<dbReference type="GO" id="GO:0005524">
    <property type="term" value="F:ATP binding"/>
    <property type="evidence" value="ECO:0007669"/>
    <property type="project" value="InterPro"/>
</dbReference>
<feature type="region of interest" description="Disordered" evidence="1">
    <location>
        <begin position="1"/>
        <end position="33"/>
    </location>
</feature>
<keyword evidence="3" id="KW-0378">Hydrolase</keyword>
<dbReference type="InterPro" id="IPR027417">
    <property type="entry name" value="P-loop_NTPase"/>
</dbReference>
<name>A0A836CA48_9STRA</name>
<dbReference type="Pfam" id="PF13245">
    <property type="entry name" value="AAA_19"/>
    <property type="match status" value="1"/>
</dbReference>
<dbReference type="GO" id="GO:0003677">
    <property type="term" value="F:DNA binding"/>
    <property type="evidence" value="ECO:0007669"/>
    <property type="project" value="InterPro"/>
</dbReference>
<dbReference type="SUPFAM" id="SSF52540">
    <property type="entry name" value="P-loop containing nucleoside triphosphate hydrolases"/>
    <property type="match status" value="1"/>
</dbReference>
<dbReference type="AlphaFoldDB" id="A0A836CA48"/>
<dbReference type="Gene3D" id="3.40.50.300">
    <property type="entry name" value="P-loop containing nucleotide triphosphate hydrolases"/>
    <property type="match status" value="2"/>
</dbReference>
<keyword evidence="4" id="KW-1185">Reference proteome</keyword>
<organism evidence="3 4">
    <name type="scientific">Tribonema minus</name>
    <dbReference type="NCBI Taxonomy" id="303371"/>
    <lineage>
        <taxon>Eukaryota</taxon>
        <taxon>Sar</taxon>
        <taxon>Stramenopiles</taxon>
        <taxon>Ochrophyta</taxon>
        <taxon>PX clade</taxon>
        <taxon>Xanthophyceae</taxon>
        <taxon>Tribonematales</taxon>
        <taxon>Tribonemataceae</taxon>
        <taxon>Tribonema</taxon>
    </lineage>
</organism>
<evidence type="ECO:0000313" key="3">
    <source>
        <dbReference type="EMBL" id="KAG5178224.1"/>
    </source>
</evidence>
<feature type="domain" description="UvrD-like helicase C-terminal" evidence="2">
    <location>
        <begin position="402"/>
        <end position="449"/>
    </location>
</feature>
<evidence type="ECO:0000256" key="1">
    <source>
        <dbReference type="SAM" id="MobiDB-lite"/>
    </source>
</evidence>
<dbReference type="EMBL" id="JAFCMP010000517">
    <property type="protein sequence ID" value="KAG5178224.1"/>
    <property type="molecule type" value="Genomic_DNA"/>
</dbReference>
<dbReference type="Pfam" id="PF13538">
    <property type="entry name" value="UvrD_C_2"/>
    <property type="match status" value="1"/>
</dbReference>
<dbReference type="GO" id="GO:0000725">
    <property type="term" value="P:recombinational repair"/>
    <property type="evidence" value="ECO:0007669"/>
    <property type="project" value="TreeGrafter"/>
</dbReference>
<accession>A0A836CA48</accession>
<feature type="compositionally biased region" description="Basic and acidic residues" evidence="1">
    <location>
        <begin position="1"/>
        <end position="13"/>
    </location>
</feature>
<protein>
    <submittedName>
        <fullName evidence="3">P-loop containing nucleoside triphosphate hydrolase protein</fullName>
    </submittedName>
</protein>
<dbReference type="GO" id="GO:0043138">
    <property type="term" value="F:3'-5' DNA helicase activity"/>
    <property type="evidence" value="ECO:0007669"/>
    <property type="project" value="TreeGrafter"/>
</dbReference>
<evidence type="ECO:0000313" key="4">
    <source>
        <dbReference type="Proteomes" id="UP000664859"/>
    </source>
</evidence>
<sequence>MTKRAHETEDPVRRTPYHKPSDAKSAASPQMTNQEMLAEDAKTREKFVAMELSDGTIHVLHAGADAGKTTLSIRLMKSVAERQPDVECIALTFNVAAAADGEAKVNGAERLTFKTIDSLLYSLYANDVNDATKVDFNVAEEVMDMANLVLRRAVTPEQAMSYADQLETACNSGDPTNLGAVSRILWNAGMKGTWWSHAMLRVRARDDPACRFKKAMAKYKLVIVDEAQDLNLVMISLMTHIYNATTTVYVGDSAQAIYGFMQCTDVKNELKQEYVDWTLYTTFRFGQAICDFVNVRNLCVSPAVAHPDNIDTTIEIVEDNTILSGAHTVLVRRWTEILDLADRYTEAGHSVFIDREKVDEIKKCATSMMPSTWDKSLFKKVDKLKVLVILDRVNKADHSVSIVLSTVHGFKGRETLRVLVTRSVRNARNEEELRLLYVAVTRARHTLYLHGFGVKPERYASVAESLCADLELRNISANVFVAKYTCDLTSHLEAESRVREVSQKNENVFLIRHSQGAYQGEKIANKLRLPLVEWAGGSYHGQGDELNSSVMTLLCEHDRSHPLLRALSSIINRHSPTVSTLPVKLLTTVPDATHFHGLVSSETGNVEAEADDVAECISSFAAYIFFNDKSAAEELTRDVQRTQAKIADFINEQSSAALGAWCTRRQDDVSPTPARYAVVHAPDTQLLTGLFTVAFPWLGVPLDWYYFFPRFIFSHPTGAVHVHKPWRKFGEVGSLVFRNLGEAEASVKLRYDGDECPSAQELNDKTFQEALALIIEEEREMYVEHGRKLVFGPDINIPHIPLCSVLWLAVPLRYRKINASTVCISSPVLKTAAGTGKYDGRLNAKLLTIPQALQWLLIDAFL</sequence>
<dbReference type="PANTHER" id="PTHR11070">
    <property type="entry name" value="UVRD / RECB / PCRA DNA HELICASE FAMILY MEMBER"/>
    <property type="match status" value="1"/>
</dbReference>
<dbReference type="GO" id="GO:0005634">
    <property type="term" value="C:nucleus"/>
    <property type="evidence" value="ECO:0007669"/>
    <property type="project" value="TreeGrafter"/>
</dbReference>
<evidence type="ECO:0000259" key="2">
    <source>
        <dbReference type="Pfam" id="PF13538"/>
    </source>
</evidence>
<reference evidence="3" key="1">
    <citation type="submission" date="2021-02" db="EMBL/GenBank/DDBJ databases">
        <title>First Annotated Genome of the Yellow-green Alga Tribonema minus.</title>
        <authorList>
            <person name="Mahan K.M."/>
        </authorList>
    </citation>
    <scope>NUCLEOTIDE SEQUENCE</scope>
    <source>
        <strain evidence="3">UTEX B ZZ1240</strain>
    </source>
</reference>
<dbReference type="GO" id="GO:0016787">
    <property type="term" value="F:hydrolase activity"/>
    <property type="evidence" value="ECO:0007669"/>
    <property type="project" value="UniProtKB-KW"/>
</dbReference>
<dbReference type="InterPro" id="IPR000212">
    <property type="entry name" value="DNA_helicase_UvrD/REP"/>
</dbReference>
<gene>
    <name evidence="3" type="ORF">JKP88DRAFT_248308</name>
</gene>
<dbReference type="OrthoDB" id="187141at2759"/>
<dbReference type="InterPro" id="IPR027785">
    <property type="entry name" value="UvrD-like_helicase_C"/>
</dbReference>
<proteinExistence type="predicted"/>